<dbReference type="GO" id="GO:0050660">
    <property type="term" value="F:flavin adenine dinucleotide binding"/>
    <property type="evidence" value="ECO:0007669"/>
    <property type="project" value="TreeGrafter"/>
</dbReference>
<dbReference type="Proteomes" id="UP000183371">
    <property type="component" value="Unassembled WGS sequence"/>
</dbReference>
<dbReference type="GO" id="GO:0016823">
    <property type="term" value="F:hydrolase activity, acting on acid carbon-carbon bonds, in ketonic substances"/>
    <property type="evidence" value="ECO:0007669"/>
    <property type="project" value="InterPro"/>
</dbReference>
<evidence type="ECO:0000256" key="1">
    <source>
        <dbReference type="ARBA" id="ARBA00007812"/>
    </source>
</evidence>
<dbReference type="NCBIfam" id="TIGR04377">
    <property type="entry name" value="myo_inos_iolD"/>
    <property type="match status" value="1"/>
</dbReference>
<comment type="similarity">
    <text evidence="1 3">Belongs to the TPP enzyme family.</text>
</comment>
<dbReference type="GO" id="GO:0030976">
    <property type="term" value="F:thiamine pyrophosphate binding"/>
    <property type="evidence" value="ECO:0007669"/>
    <property type="project" value="InterPro"/>
</dbReference>
<dbReference type="Pfam" id="PF02775">
    <property type="entry name" value="TPP_enzyme_C"/>
    <property type="match status" value="1"/>
</dbReference>
<evidence type="ECO:0000259" key="6">
    <source>
        <dbReference type="Pfam" id="PF02776"/>
    </source>
</evidence>
<dbReference type="InterPro" id="IPR029035">
    <property type="entry name" value="DHS-like_NAD/FAD-binding_dom"/>
</dbReference>
<dbReference type="Gene3D" id="3.40.50.970">
    <property type="match status" value="2"/>
</dbReference>
<accession>A0A1I7CCZ9</accession>
<dbReference type="RefSeq" id="WP_083417089.1">
    <property type="nucleotide sequence ID" value="NZ_FPBD01000005.1"/>
</dbReference>
<dbReference type="GO" id="GO:0009099">
    <property type="term" value="P:L-valine biosynthetic process"/>
    <property type="evidence" value="ECO:0007669"/>
    <property type="project" value="TreeGrafter"/>
</dbReference>
<dbReference type="SUPFAM" id="SSF52467">
    <property type="entry name" value="DHS-like NAD/FAD-binding domain"/>
    <property type="match status" value="1"/>
</dbReference>
<dbReference type="PANTHER" id="PTHR18968:SF9">
    <property type="entry name" value="3D-(3,5_4)-TRIHYDROXYCYCLOHEXANE-1,2-DIONE HYDROLASE"/>
    <property type="match status" value="1"/>
</dbReference>
<gene>
    <name evidence="7" type="ORF">SAMN05444141_105451</name>
</gene>
<sequence>MSTIRLTAAQALVRYLAAQKTPEGDSFIAGVWAIFGHGNVAGLGEALYHAQDTLPTYRGHNEQGMAHAAISYAKASNRRRAMAVTTSIGPGATNMVTAAALAHVNRLPVLLLPGDVFANRAPDPVLQQIEDFQDGTVSANDTFRPVSRYYDRIQRPEQLLTALPRAMAVMTDPVECGPVTLAMCQDVQAEAFDWPLSFFEERTLHFRRPAPDALELETAVAAIRAAKKPMIIAGGGVHYSLATDDLKSFAETHNVPVAETQAGKSALPWDHELNLGSIGVTGSAAANAIAEDADLIIAVGTRLQDFTTGSWALFKNPDRRILQLNAASYDSGKHNALPLVCDARVGLQALSQNLGNWKAETDGASHRATWLAAVESATAAPDGGNELPTDAQVIGAVQRASNADTTVVCAAGGLPGELHKLWKTDKPGGYHLEYGFSCMGYEIAGGLGVKMAKPENEVVVMVGDGSYMMMNSELATSVMLGHKIIVVLLDNRGYGCINRLQMATGGDNFNNLLDDAYHVEPSNIDFAAHAGAMGATSEHVKSIEELGEALERAKASTKSYCIVIDTDPLPTMPEGGHWWDVAVPEVSKRKEVNEARKGYESALTNQRLGD</sequence>
<evidence type="ECO:0000313" key="7">
    <source>
        <dbReference type="EMBL" id="SFT97286.1"/>
    </source>
</evidence>
<dbReference type="Pfam" id="PF02776">
    <property type="entry name" value="TPP_enzyme_N"/>
    <property type="match status" value="1"/>
</dbReference>
<feature type="domain" description="Thiamine pyrophosphate enzyme TPP-binding" evidence="5">
    <location>
        <begin position="412"/>
        <end position="563"/>
    </location>
</feature>
<dbReference type="CDD" id="cd02003">
    <property type="entry name" value="TPP_IolD"/>
    <property type="match status" value="1"/>
</dbReference>
<dbReference type="InterPro" id="IPR045229">
    <property type="entry name" value="TPP_enz"/>
</dbReference>
<dbReference type="PANTHER" id="PTHR18968">
    <property type="entry name" value="THIAMINE PYROPHOSPHATE ENZYMES"/>
    <property type="match status" value="1"/>
</dbReference>
<evidence type="ECO:0000259" key="4">
    <source>
        <dbReference type="Pfam" id="PF00205"/>
    </source>
</evidence>
<dbReference type="InterPro" id="IPR012000">
    <property type="entry name" value="Thiamin_PyroP_enz_cen_dom"/>
</dbReference>
<dbReference type="GO" id="GO:0005948">
    <property type="term" value="C:acetolactate synthase complex"/>
    <property type="evidence" value="ECO:0007669"/>
    <property type="project" value="TreeGrafter"/>
</dbReference>
<dbReference type="GO" id="GO:0009097">
    <property type="term" value="P:isoleucine biosynthetic process"/>
    <property type="evidence" value="ECO:0007669"/>
    <property type="project" value="TreeGrafter"/>
</dbReference>
<protein>
    <submittedName>
        <fullName evidence="7">3D-(3,5/4)-trihydroxycyclohexane-1,2-dione hydrolase</fullName>
    </submittedName>
</protein>
<evidence type="ECO:0000259" key="5">
    <source>
        <dbReference type="Pfam" id="PF02775"/>
    </source>
</evidence>
<dbReference type="Pfam" id="PF00205">
    <property type="entry name" value="TPP_enzyme_M"/>
    <property type="match status" value="1"/>
</dbReference>
<proteinExistence type="inferred from homology"/>
<dbReference type="PROSITE" id="PS00187">
    <property type="entry name" value="TPP_ENZYMES"/>
    <property type="match status" value="1"/>
</dbReference>
<dbReference type="InterPro" id="IPR012001">
    <property type="entry name" value="Thiamin_PyroP_enz_TPP-bd_dom"/>
</dbReference>
<feature type="domain" description="Thiamine pyrophosphate enzyme central" evidence="4">
    <location>
        <begin position="216"/>
        <end position="350"/>
    </location>
</feature>
<evidence type="ECO:0000256" key="2">
    <source>
        <dbReference type="ARBA" id="ARBA00023052"/>
    </source>
</evidence>
<dbReference type="GO" id="GO:0019310">
    <property type="term" value="P:inositol catabolic process"/>
    <property type="evidence" value="ECO:0007669"/>
    <property type="project" value="InterPro"/>
</dbReference>
<dbReference type="SUPFAM" id="SSF52518">
    <property type="entry name" value="Thiamin diphosphate-binding fold (THDP-binding)"/>
    <property type="match status" value="2"/>
</dbReference>
<evidence type="ECO:0000313" key="8">
    <source>
        <dbReference type="Proteomes" id="UP000183371"/>
    </source>
</evidence>
<keyword evidence="7" id="KW-0378">Hydrolase</keyword>
<dbReference type="Gene3D" id="3.40.50.1220">
    <property type="entry name" value="TPP-binding domain"/>
    <property type="match status" value="1"/>
</dbReference>
<reference evidence="8" key="1">
    <citation type="submission" date="2016-10" db="EMBL/GenBank/DDBJ databases">
        <authorList>
            <person name="Varghese N."/>
            <person name="Submissions S."/>
        </authorList>
    </citation>
    <scope>NUCLEOTIDE SEQUENCE [LARGE SCALE GENOMIC DNA]</scope>
    <source>
        <strain evidence="8">DSM 17465</strain>
    </source>
</reference>
<keyword evidence="2 3" id="KW-0786">Thiamine pyrophosphate</keyword>
<dbReference type="InterPro" id="IPR011766">
    <property type="entry name" value="TPP_enzyme_TPP-bd"/>
</dbReference>
<feature type="domain" description="Thiamine pyrophosphate enzyme N-terminal TPP-binding" evidence="6">
    <location>
        <begin position="41"/>
        <end position="129"/>
    </location>
</feature>
<dbReference type="InterPro" id="IPR029061">
    <property type="entry name" value="THDP-binding"/>
</dbReference>
<dbReference type="EMBL" id="FPBD01000005">
    <property type="protein sequence ID" value="SFT97286.1"/>
    <property type="molecule type" value="Genomic_DNA"/>
</dbReference>
<keyword evidence="8" id="KW-1185">Reference proteome</keyword>
<dbReference type="InterPro" id="IPR030817">
    <property type="entry name" value="Myo_inos_IolD"/>
</dbReference>
<dbReference type="InterPro" id="IPR000399">
    <property type="entry name" value="TPP-bd_CS"/>
</dbReference>
<dbReference type="AlphaFoldDB" id="A0A1I7CCZ9"/>
<name>A0A1I7CCZ9_9HYPH</name>
<dbReference type="GO" id="GO:0000287">
    <property type="term" value="F:magnesium ion binding"/>
    <property type="evidence" value="ECO:0007669"/>
    <property type="project" value="InterPro"/>
</dbReference>
<evidence type="ECO:0000256" key="3">
    <source>
        <dbReference type="RuleBase" id="RU362132"/>
    </source>
</evidence>
<dbReference type="CDD" id="cd07035">
    <property type="entry name" value="TPP_PYR_POX_like"/>
    <property type="match status" value="1"/>
</dbReference>
<dbReference type="GO" id="GO:0003984">
    <property type="term" value="F:acetolactate synthase activity"/>
    <property type="evidence" value="ECO:0007669"/>
    <property type="project" value="TreeGrafter"/>
</dbReference>
<organism evidence="7 8">
    <name type="scientific">Pseudovibrio denitrificans</name>
    <dbReference type="NCBI Taxonomy" id="258256"/>
    <lineage>
        <taxon>Bacteria</taxon>
        <taxon>Pseudomonadati</taxon>
        <taxon>Pseudomonadota</taxon>
        <taxon>Alphaproteobacteria</taxon>
        <taxon>Hyphomicrobiales</taxon>
        <taxon>Stappiaceae</taxon>
        <taxon>Pseudovibrio</taxon>
    </lineage>
</organism>